<dbReference type="Pfam" id="PF06537">
    <property type="entry name" value="DHOR"/>
    <property type="match status" value="1"/>
</dbReference>
<proteinExistence type="predicted"/>
<evidence type="ECO:0000256" key="6">
    <source>
        <dbReference type="SAM" id="SignalP"/>
    </source>
</evidence>
<gene>
    <name evidence="10" type="ORF">EDC38_0525</name>
</gene>
<dbReference type="GO" id="GO:0004130">
    <property type="term" value="F:cytochrome-c peroxidase activity"/>
    <property type="evidence" value="ECO:0007669"/>
    <property type="project" value="TreeGrafter"/>
</dbReference>
<dbReference type="InterPro" id="IPR000421">
    <property type="entry name" value="FA58C"/>
</dbReference>
<dbReference type="PANTHER" id="PTHR30600:SF4">
    <property type="entry name" value="CYTOCHROME C DOMAIN-CONTAINING PROTEIN"/>
    <property type="match status" value="1"/>
</dbReference>
<evidence type="ECO:0000313" key="11">
    <source>
        <dbReference type="Proteomes" id="UP000273643"/>
    </source>
</evidence>
<keyword evidence="3 4" id="KW-0408">Iron</keyword>
<accession>A0A3N1NJD4</accession>
<dbReference type="AlphaFoldDB" id="A0A3N1NJD4"/>
<dbReference type="PROSITE" id="PS50022">
    <property type="entry name" value="FA58C_3"/>
    <property type="match status" value="1"/>
</dbReference>
<dbReference type="GO" id="GO:0009055">
    <property type="term" value="F:electron transfer activity"/>
    <property type="evidence" value="ECO:0007669"/>
    <property type="project" value="InterPro"/>
</dbReference>
<dbReference type="InterPro" id="IPR010538">
    <property type="entry name" value="DHOR"/>
</dbReference>
<keyword evidence="6" id="KW-0732">Signal</keyword>
<name>A0A3N1NJD4_9GAMM</name>
<dbReference type="InterPro" id="IPR051395">
    <property type="entry name" value="Cytochrome_c_Peroxidase/MauG"/>
</dbReference>
<sequence>MRLYSLKHRLTLGGALLFLLLSTSLSAQTTELARNAAVSASTADLPASNAVDGDMNTRWASAAQTDPSYLTVDLGQAYDLSDVVIHWEAANADTYEIRGSNDGTNWSTLATRTGGTFGHRTDTVAVSGEYRYVRIFGISRSQGNQWGYSIWELEVYGSEPQTAPTGCADGCFQELDATTLRARVSEGDIVDIHYTVNGGGQQNVRMQQDSNGWYYDLPNLLPGDVVNASFTVIANGVGRSTGWISHTFSGSTGSSSSSSSSSSSEPSSSSSESSSSSSSDQSSSESSSVSQSSSSSSSVSLGDITPLYDATTTLEPVVQYETDTALITRFADRARDRHAKEDHFQAYDHYLSFYWEDRTAAIEIIDEVAKGGDTVRMNVRTEFMLSNTEAENRWFYRGVGTVAEYCDNGTMVVVDNLNYYKERSHNCREGRPIQVGDKLEFEISQFLDASVPNGRANYYGTTYLYIVGEGLVPWDVGGSTPFGGVKDSFKIPEHAWLGGDTTIHEMTSGETDNHFMQMATNLGYDNGQPFVRGRRVLHTSFDDGRHDERPIENPVFNDMVGLAGPHYINDSCAGCHERNGRAAPAPVGEPLDKWSFKVAADDGSPDPDLGRVLQSETSDGATSEGTVSIAYWTEENGLRSPNYQFSGAVPDRFSARIAPNLVGIGLLEAIPESAILAQADPDDTDGDGISGRPNRVLDPETGDTRLGRFGWKAGTVSVKHQLVSAFNTDMGVMTSVLPEPDCGANQTDCGSTGSELADEHLDDLVKYIALLGVRPQRNYDDPAVQNGEQLFDTVGCAGCHTPSYQTSEYHPLAELRDQTIYPYTDMLLHDMGPGLADNLGEGEATGSEWRTPPLWGLGLSACVTGGVENPTGGQGNEVCTPEHSYLHDGRARSVEEAILWHGGEGQAAKSAYQALTASDKQDLISFLNSL</sequence>
<dbReference type="InterPro" id="IPR047569">
    <property type="entry name" value="CBM56"/>
</dbReference>
<dbReference type="PROSITE" id="PS52005">
    <property type="entry name" value="CBM56"/>
    <property type="match status" value="1"/>
</dbReference>
<feature type="region of interest" description="Disordered" evidence="5">
    <location>
        <begin position="248"/>
        <end position="300"/>
    </location>
</feature>
<feature type="region of interest" description="Disordered" evidence="5">
    <location>
        <begin position="680"/>
        <end position="701"/>
    </location>
</feature>
<dbReference type="Proteomes" id="UP000273643">
    <property type="component" value="Unassembled WGS sequence"/>
</dbReference>
<dbReference type="InterPro" id="IPR009056">
    <property type="entry name" value="Cyt_c-like_dom"/>
</dbReference>
<dbReference type="InterPro" id="IPR008979">
    <property type="entry name" value="Galactose-bd-like_sf"/>
</dbReference>
<comment type="caution">
    <text evidence="10">The sequence shown here is derived from an EMBL/GenBank/DDBJ whole genome shotgun (WGS) entry which is preliminary data.</text>
</comment>
<evidence type="ECO:0000256" key="3">
    <source>
        <dbReference type="ARBA" id="ARBA00023004"/>
    </source>
</evidence>
<dbReference type="PANTHER" id="PTHR30600">
    <property type="entry name" value="CYTOCHROME C PEROXIDASE-RELATED"/>
    <property type="match status" value="1"/>
</dbReference>
<evidence type="ECO:0000256" key="5">
    <source>
        <dbReference type="SAM" id="MobiDB-lite"/>
    </source>
</evidence>
<keyword evidence="11" id="KW-1185">Reference proteome</keyword>
<dbReference type="OrthoDB" id="9805202at2"/>
<evidence type="ECO:0000256" key="1">
    <source>
        <dbReference type="ARBA" id="ARBA00022617"/>
    </source>
</evidence>
<keyword evidence="1 4" id="KW-0349">Heme</keyword>
<evidence type="ECO:0000256" key="4">
    <source>
        <dbReference type="PROSITE-ProRule" id="PRU00433"/>
    </source>
</evidence>
<feature type="signal peptide" evidence="6">
    <location>
        <begin position="1"/>
        <end position="27"/>
    </location>
</feature>
<feature type="compositionally biased region" description="Low complexity" evidence="5">
    <location>
        <begin position="249"/>
        <end position="300"/>
    </location>
</feature>
<organism evidence="10 11">
    <name type="scientific">Marinimicrobium koreense</name>
    <dbReference type="NCBI Taxonomy" id="306545"/>
    <lineage>
        <taxon>Bacteria</taxon>
        <taxon>Pseudomonadati</taxon>
        <taxon>Pseudomonadota</taxon>
        <taxon>Gammaproteobacteria</taxon>
        <taxon>Cellvibrionales</taxon>
        <taxon>Cellvibrionaceae</taxon>
        <taxon>Marinimicrobium</taxon>
    </lineage>
</organism>
<evidence type="ECO:0000259" key="7">
    <source>
        <dbReference type="PROSITE" id="PS50022"/>
    </source>
</evidence>
<dbReference type="Gene3D" id="1.10.760.10">
    <property type="entry name" value="Cytochrome c-like domain"/>
    <property type="match status" value="1"/>
</dbReference>
<evidence type="ECO:0000256" key="2">
    <source>
        <dbReference type="ARBA" id="ARBA00022723"/>
    </source>
</evidence>
<keyword evidence="2 4" id="KW-0479">Metal-binding</keyword>
<dbReference type="PROSITE" id="PS51007">
    <property type="entry name" value="CYTC"/>
    <property type="match status" value="1"/>
</dbReference>
<feature type="domain" description="CBM56" evidence="9">
    <location>
        <begin position="158"/>
        <end position="248"/>
    </location>
</feature>
<feature type="domain" description="F5/8 type C" evidence="7">
    <location>
        <begin position="20"/>
        <end position="158"/>
    </location>
</feature>
<reference evidence="10 11" key="1">
    <citation type="submission" date="2018-11" db="EMBL/GenBank/DDBJ databases">
        <title>Genomic Encyclopedia of Type Strains, Phase IV (KMG-IV): sequencing the most valuable type-strain genomes for metagenomic binning, comparative biology and taxonomic classification.</title>
        <authorList>
            <person name="Goeker M."/>
        </authorList>
    </citation>
    <scope>NUCLEOTIDE SEQUENCE [LARGE SCALE GENOMIC DNA]</scope>
    <source>
        <strain evidence="10 11">DSM 16974</strain>
    </source>
</reference>
<feature type="chain" id="PRO_5018040376" evidence="6">
    <location>
        <begin position="28"/>
        <end position="930"/>
    </location>
</feature>
<evidence type="ECO:0000313" key="10">
    <source>
        <dbReference type="EMBL" id="ROQ19934.1"/>
    </source>
</evidence>
<dbReference type="Gene3D" id="2.60.120.260">
    <property type="entry name" value="Galactose-binding domain-like"/>
    <property type="match status" value="1"/>
</dbReference>
<evidence type="ECO:0000259" key="9">
    <source>
        <dbReference type="PROSITE" id="PS52005"/>
    </source>
</evidence>
<dbReference type="SUPFAM" id="SSF46626">
    <property type="entry name" value="Cytochrome c"/>
    <property type="match status" value="1"/>
</dbReference>
<evidence type="ECO:0000259" key="8">
    <source>
        <dbReference type="PROSITE" id="PS51007"/>
    </source>
</evidence>
<dbReference type="GO" id="GO:0046872">
    <property type="term" value="F:metal ion binding"/>
    <property type="evidence" value="ECO:0007669"/>
    <property type="project" value="UniProtKB-KW"/>
</dbReference>
<dbReference type="EMBL" id="RJUK01000001">
    <property type="protein sequence ID" value="ROQ19934.1"/>
    <property type="molecule type" value="Genomic_DNA"/>
</dbReference>
<dbReference type="RefSeq" id="WP_123637204.1">
    <property type="nucleotide sequence ID" value="NZ_RJUK01000001.1"/>
</dbReference>
<dbReference type="Pfam" id="PF22184">
    <property type="entry name" value="CBM_56"/>
    <property type="match status" value="1"/>
</dbReference>
<dbReference type="GO" id="GO:0030246">
    <property type="term" value="F:carbohydrate binding"/>
    <property type="evidence" value="ECO:0007669"/>
    <property type="project" value="UniProtKB-UniRule"/>
</dbReference>
<dbReference type="GO" id="GO:0020037">
    <property type="term" value="F:heme binding"/>
    <property type="evidence" value="ECO:0007669"/>
    <property type="project" value="InterPro"/>
</dbReference>
<dbReference type="Pfam" id="PF22633">
    <property type="entry name" value="F5_F8_type_C_2"/>
    <property type="match status" value="1"/>
</dbReference>
<dbReference type="InterPro" id="IPR036909">
    <property type="entry name" value="Cyt_c-like_dom_sf"/>
</dbReference>
<feature type="domain" description="Cytochrome c" evidence="8">
    <location>
        <begin position="782"/>
        <end position="930"/>
    </location>
</feature>
<protein>
    <submittedName>
        <fullName evidence="10">CxxC motif-containing protein (DUF1111 family)</fullName>
    </submittedName>
</protein>
<dbReference type="SUPFAM" id="SSF49785">
    <property type="entry name" value="Galactose-binding domain-like"/>
    <property type="match status" value="1"/>
</dbReference>